<feature type="transmembrane region" description="Helical" evidence="1">
    <location>
        <begin position="107"/>
        <end position="125"/>
    </location>
</feature>
<feature type="transmembrane region" description="Helical" evidence="1">
    <location>
        <begin position="210"/>
        <end position="227"/>
    </location>
</feature>
<keyword evidence="3" id="KW-1185">Reference proteome</keyword>
<sequence>MFSSLHLNMLRIPTRPRTTFFQLIAVVLFVSWLVLLCVQPVKLSPDSDGYLETANHLTDNSTSRPLLFPLLLRIINTLHLKQSIVCFFINILSLLSFFRLCGPNKKLFSLTNIGILIGFFLLPATWSYCGACLTESILFAVEIWIVIFLSLLFFPKRPTSLVSIIIYSLAIALLGTLLKPWIMLFVVGCSVLFAVMALFGKAFRTARIPALVLFIITTGAFVFSYKYNMSKSSSSANIVYLLANSNKLDELKARVQDKKGLTPEEARFTSRVIDDIQLLKDQYNSDPLIAPMEALKVLKVNDKAYADTINRAFKIAYFQRSKDAINLVGLSVERYVQDTQLGLTCLDICYGPFITILKKNGVYFAIALAGLTLIYWFIQRRRKTGPAVKRPLSLFGKQVLIFAGILLFTSIFFALFLAVSGGIELRRTVLPAVLFQLIAISYLMINRRELLKA</sequence>
<reference evidence="2 3" key="1">
    <citation type="submission" date="2016-04" db="EMBL/GenBank/DDBJ databases">
        <authorList>
            <person name="Chen L."/>
            <person name="Zhuang W."/>
            <person name="Wang G."/>
        </authorList>
    </citation>
    <scope>NUCLEOTIDE SEQUENCE [LARGE SCALE GENOMIC DNA]</scope>
    <source>
        <strain evidence="3">GR20</strain>
    </source>
</reference>
<protein>
    <submittedName>
        <fullName evidence="2">Uncharacterized protein</fullName>
    </submittedName>
</protein>
<name>A0ABX3NWG0_9BACT</name>
<comment type="caution">
    <text evidence="2">The sequence shown here is derived from an EMBL/GenBank/DDBJ whole genome shotgun (WGS) entry which is preliminary data.</text>
</comment>
<feature type="transmembrane region" description="Helical" evidence="1">
    <location>
        <begin position="137"/>
        <end position="154"/>
    </location>
</feature>
<feature type="transmembrane region" description="Helical" evidence="1">
    <location>
        <begin position="161"/>
        <end position="178"/>
    </location>
</feature>
<keyword evidence="1" id="KW-0472">Membrane</keyword>
<feature type="transmembrane region" description="Helical" evidence="1">
    <location>
        <begin position="361"/>
        <end position="378"/>
    </location>
</feature>
<proteinExistence type="predicted"/>
<feature type="transmembrane region" description="Helical" evidence="1">
    <location>
        <begin position="184"/>
        <end position="203"/>
    </location>
</feature>
<feature type="transmembrane region" description="Helical" evidence="1">
    <location>
        <begin position="20"/>
        <end position="41"/>
    </location>
</feature>
<dbReference type="Proteomes" id="UP000192277">
    <property type="component" value="Unassembled WGS sequence"/>
</dbReference>
<organism evidence="2 3">
    <name type="scientific">Niastella koreensis</name>
    <dbReference type="NCBI Taxonomy" id="354356"/>
    <lineage>
        <taxon>Bacteria</taxon>
        <taxon>Pseudomonadati</taxon>
        <taxon>Bacteroidota</taxon>
        <taxon>Chitinophagia</taxon>
        <taxon>Chitinophagales</taxon>
        <taxon>Chitinophagaceae</taxon>
        <taxon>Niastella</taxon>
    </lineage>
</organism>
<feature type="transmembrane region" description="Helical" evidence="1">
    <location>
        <begin position="399"/>
        <end position="423"/>
    </location>
</feature>
<feature type="transmembrane region" description="Helical" evidence="1">
    <location>
        <begin position="429"/>
        <end position="445"/>
    </location>
</feature>
<keyword evidence="1" id="KW-0812">Transmembrane</keyword>
<gene>
    <name evidence="2" type="ORF">A4D02_05685</name>
</gene>
<dbReference type="EMBL" id="LWBO01000012">
    <property type="protein sequence ID" value="OQP48209.1"/>
    <property type="molecule type" value="Genomic_DNA"/>
</dbReference>
<keyword evidence="1" id="KW-1133">Transmembrane helix</keyword>
<evidence type="ECO:0000256" key="1">
    <source>
        <dbReference type="SAM" id="Phobius"/>
    </source>
</evidence>
<evidence type="ECO:0000313" key="3">
    <source>
        <dbReference type="Proteomes" id="UP000192277"/>
    </source>
</evidence>
<evidence type="ECO:0000313" key="2">
    <source>
        <dbReference type="EMBL" id="OQP48209.1"/>
    </source>
</evidence>
<feature type="transmembrane region" description="Helical" evidence="1">
    <location>
        <begin position="80"/>
        <end position="100"/>
    </location>
</feature>
<accession>A0ABX3NWG0</accession>